<sequence length="911" mass="97029">MLFERDHELTTAANLAARARAGSGGLLVVAGGPGVGKTTLLDEIALREAGPAPDRMRVLRARCSAEESGFRLGVARQLFEVALEERCPLRGDQPSGPDDEAFDHLDVLLRRLAEEEPLLLVVDDVHVADPASLRYLVRCADLLADLPVLLVVAERTNPGVPGRLAAVGAATVLRPRPLSPATVARIVRAGLGPTTPDEVCDECARMTTGHPLLVHALVRDLALMAGDGPVGRAPRRLADVGGGAFVRALHRLTNDGGTRRDHLLRVIAAVEGEDHAAELLPALTGETLPWLADWLAAMREQGVLDRADPPRFTHPVLRDAVLALCSEPEEQGALHRRVAALLHERRAAPEAVARHLVQADVVAERWMADTLWTAGRRAWSGGRPEEATAFLRRALDAPLSPERRSLVLARLGEVEISVNSEAAVRRLTEALREAGPRLSARIAPSLGAVLAANGRVDAALRLLDDVGARVGDGDGFAAATRAAAALIAAQDVLTWPAAVRRLRAAAAAAPGEIEPVARGLLAVCDATAGLVSAEEALARIAPRPPAPPPPALLPYWHASAAIVTRWADRLPEARRIADEVLGDRPDLSDPARRVLAGARAAAAVAEGAFARAIEESEPLVVAATRGGVRPVHVVSQVVLALVGLDRLPEASRLVELVAGDESTSWEWCDLLYARGVLRAASGDLAGALADFQDCGARQLAWGRVSPVVTPWRSAAAHVQVALGRVAEAVPLAEEELRHARTWATPRVVGRALRALAATAAGERRLGLLAEAVDLLAGSPAPVELAESLVDLGRARAALGQGRRAREALRDARALADQLAMPRLLRRVDGALGELGERRERRNGTGLAALTDAERRIVGLAAAGRSNNEISELTRLARRTVETHLTNAYRKLGVRRRTQLPRELAEFREAER</sequence>
<dbReference type="Gene3D" id="3.40.50.300">
    <property type="entry name" value="P-loop containing nucleotide triphosphate hydrolases"/>
    <property type="match status" value="1"/>
</dbReference>
<dbReference type="PANTHER" id="PTHR16305">
    <property type="entry name" value="TESTICULAR SOLUBLE ADENYLYL CYCLASE"/>
    <property type="match status" value="1"/>
</dbReference>
<name>A0A1M5PFN7_STRHI</name>
<organism evidence="4 5">
    <name type="scientific">Streptoalloteichus hindustanus</name>
    <dbReference type="NCBI Taxonomy" id="2017"/>
    <lineage>
        <taxon>Bacteria</taxon>
        <taxon>Bacillati</taxon>
        <taxon>Actinomycetota</taxon>
        <taxon>Actinomycetes</taxon>
        <taxon>Pseudonocardiales</taxon>
        <taxon>Pseudonocardiaceae</taxon>
        <taxon>Streptoalloteichus</taxon>
    </lineage>
</organism>
<dbReference type="OrthoDB" id="134933at2"/>
<gene>
    <name evidence="4" type="ORF">SAMN05444320_11842</name>
</gene>
<dbReference type="InterPro" id="IPR003593">
    <property type="entry name" value="AAA+_ATPase"/>
</dbReference>
<evidence type="ECO:0000313" key="4">
    <source>
        <dbReference type="EMBL" id="SHH00540.1"/>
    </source>
</evidence>
<dbReference type="PROSITE" id="PS50043">
    <property type="entry name" value="HTH_LUXR_2"/>
    <property type="match status" value="1"/>
</dbReference>
<dbReference type="PRINTS" id="PR00038">
    <property type="entry name" value="HTHLUXR"/>
</dbReference>
<dbReference type="Pfam" id="PF13191">
    <property type="entry name" value="AAA_16"/>
    <property type="match status" value="1"/>
</dbReference>
<keyword evidence="2" id="KW-0067">ATP-binding</keyword>
<dbReference type="GO" id="GO:0006355">
    <property type="term" value="P:regulation of DNA-templated transcription"/>
    <property type="evidence" value="ECO:0007669"/>
    <property type="project" value="InterPro"/>
</dbReference>
<dbReference type="EMBL" id="FQVN01000018">
    <property type="protein sequence ID" value="SHH00540.1"/>
    <property type="molecule type" value="Genomic_DNA"/>
</dbReference>
<protein>
    <submittedName>
        <fullName evidence="4">Regulatory protein, luxR family</fullName>
    </submittedName>
</protein>
<dbReference type="SUPFAM" id="SSF46894">
    <property type="entry name" value="C-terminal effector domain of the bipartite response regulators"/>
    <property type="match status" value="1"/>
</dbReference>
<keyword evidence="1" id="KW-0547">Nucleotide-binding</keyword>
<dbReference type="GO" id="GO:0005524">
    <property type="term" value="F:ATP binding"/>
    <property type="evidence" value="ECO:0007669"/>
    <property type="project" value="UniProtKB-KW"/>
</dbReference>
<dbReference type="GO" id="GO:0004016">
    <property type="term" value="F:adenylate cyclase activity"/>
    <property type="evidence" value="ECO:0007669"/>
    <property type="project" value="TreeGrafter"/>
</dbReference>
<dbReference type="CDD" id="cd06170">
    <property type="entry name" value="LuxR_C_like"/>
    <property type="match status" value="1"/>
</dbReference>
<dbReference type="SMART" id="SM00421">
    <property type="entry name" value="HTH_LUXR"/>
    <property type="match status" value="1"/>
</dbReference>
<dbReference type="STRING" id="2017.SAMN05444320_11842"/>
<accession>A0A1M5PFN7</accession>
<dbReference type="GO" id="GO:0005737">
    <property type="term" value="C:cytoplasm"/>
    <property type="evidence" value="ECO:0007669"/>
    <property type="project" value="TreeGrafter"/>
</dbReference>
<dbReference type="InterPro" id="IPR011990">
    <property type="entry name" value="TPR-like_helical_dom_sf"/>
</dbReference>
<dbReference type="Proteomes" id="UP000184501">
    <property type="component" value="Unassembled WGS sequence"/>
</dbReference>
<evidence type="ECO:0000313" key="5">
    <source>
        <dbReference type="Proteomes" id="UP000184501"/>
    </source>
</evidence>
<dbReference type="RefSeq" id="WP_073489888.1">
    <property type="nucleotide sequence ID" value="NZ_FQVN01000018.1"/>
</dbReference>
<dbReference type="SUPFAM" id="SSF52540">
    <property type="entry name" value="P-loop containing nucleoside triphosphate hydrolases"/>
    <property type="match status" value="1"/>
</dbReference>
<reference evidence="4 5" key="1">
    <citation type="submission" date="2016-11" db="EMBL/GenBank/DDBJ databases">
        <authorList>
            <person name="Jaros S."/>
            <person name="Januszkiewicz K."/>
            <person name="Wedrychowicz H."/>
        </authorList>
    </citation>
    <scope>NUCLEOTIDE SEQUENCE [LARGE SCALE GENOMIC DNA]</scope>
    <source>
        <strain evidence="4 5">DSM 44523</strain>
    </source>
</reference>
<dbReference type="Pfam" id="PF00196">
    <property type="entry name" value="GerE"/>
    <property type="match status" value="1"/>
</dbReference>
<dbReference type="Gene3D" id="1.10.10.10">
    <property type="entry name" value="Winged helix-like DNA-binding domain superfamily/Winged helix DNA-binding domain"/>
    <property type="match status" value="1"/>
</dbReference>
<dbReference type="InterPro" id="IPR016032">
    <property type="entry name" value="Sig_transdc_resp-reg_C-effctor"/>
</dbReference>
<dbReference type="InterPro" id="IPR036388">
    <property type="entry name" value="WH-like_DNA-bd_sf"/>
</dbReference>
<feature type="domain" description="HTH luxR-type" evidence="3">
    <location>
        <begin position="842"/>
        <end position="907"/>
    </location>
</feature>
<dbReference type="AlphaFoldDB" id="A0A1M5PFN7"/>
<proteinExistence type="predicted"/>
<dbReference type="GO" id="GO:0003677">
    <property type="term" value="F:DNA binding"/>
    <property type="evidence" value="ECO:0007669"/>
    <property type="project" value="InterPro"/>
</dbReference>
<dbReference type="PANTHER" id="PTHR16305:SF35">
    <property type="entry name" value="TRANSCRIPTIONAL ACTIVATOR DOMAIN"/>
    <property type="match status" value="1"/>
</dbReference>
<dbReference type="PROSITE" id="PS00622">
    <property type="entry name" value="HTH_LUXR_1"/>
    <property type="match status" value="1"/>
</dbReference>
<dbReference type="InterPro" id="IPR041664">
    <property type="entry name" value="AAA_16"/>
</dbReference>
<evidence type="ECO:0000256" key="1">
    <source>
        <dbReference type="ARBA" id="ARBA00022741"/>
    </source>
</evidence>
<keyword evidence="5" id="KW-1185">Reference proteome</keyword>
<evidence type="ECO:0000259" key="3">
    <source>
        <dbReference type="PROSITE" id="PS50043"/>
    </source>
</evidence>
<dbReference type="InterPro" id="IPR000792">
    <property type="entry name" value="Tscrpt_reg_LuxR_C"/>
</dbReference>
<evidence type="ECO:0000256" key="2">
    <source>
        <dbReference type="ARBA" id="ARBA00022840"/>
    </source>
</evidence>
<dbReference type="SUPFAM" id="SSF48452">
    <property type="entry name" value="TPR-like"/>
    <property type="match status" value="1"/>
</dbReference>
<dbReference type="InterPro" id="IPR027417">
    <property type="entry name" value="P-loop_NTPase"/>
</dbReference>
<dbReference type="SMART" id="SM00382">
    <property type="entry name" value="AAA"/>
    <property type="match status" value="1"/>
</dbReference>